<keyword evidence="2" id="KW-1185">Reference proteome</keyword>
<reference evidence="1" key="1">
    <citation type="submission" date="2007-11" db="EMBL/GenBank/DDBJ databases">
        <authorList>
            <person name="Fulton L."/>
            <person name="Clifton S."/>
            <person name="Fulton B."/>
            <person name="Xu J."/>
            <person name="Minx P."/>
            <person name="Pepin K.H."/>
            <person name="Johnson M."/>
            <person name="Thiruvilangam P."/>
            <person name="Bhonagiri V."/>
            <person name="Nash W.E."/>
            <person name="Mardis E.R."/>
            <person name="Wilson R.K."/>
        </authorList>
    </citation>
    <scope>NUCLEOTIDE SEQUENCE [LARGE SCALE GENOMIC DNA]</scope>
    <source>
        <strain evidence="1">DSM 17241</strain>
    </source>
</reference>
<comment type="caution">
    <text evidence="1">The sequence shown here is derived from an EMBL/GenBank/DDBJ whole genome shotgun (WGS) entry which is preliminary data.</text>
</comment>
<organism evidence="1 2">
    <name type="scientific">Anaerotruncus colihominis DSM 17241</name>
    <dbReference type="NCBI Taxonomy" id="445972"/>
    <lineage>
        <taxon>Bacteria</taxon>
        <taxon>Bacillati</taxon>
        <taxon>Bacillota</taxon>
        <taxon>Clostridia</taxon>
        <taxon>Eubacteriales</taxon>
        <taxon>Oscillospiraceae</taxon>
        <taxon>Anaerotruncus</taxon>
    </lineage>
</organism>
<proteinExistence type="predicted"/>
<dbReference type="eggNOG" id="ENOG5032AN0">
    <property type="taxonomic scope" value="Bacteria"/>
</dbReference>
<evidence type="ECO:0000313" key="2">
    <source>
        <dbReference type="Proteomes" id="UP000003803"/>
    </source>
</evidence>
<dbReference type="AlphaFoldDB" id="B0P6Z3"/>
<reference evidence="1" key="2">
    <citation type="submission" date="2013-09" db="EMBL/GenBank/DDBJ databases">
        <title>Draft genome sequence of Anaerotruncus colihominis(DSM 17241).</title>
        <authorList>
            <person name="Sudarsanam P."/>
            <person name="Ley R."/>
            <person name="Guruge J."/>
            <person name="Turnbaugh P.J."/>
            <person name="Mahowald M."/>
            <person name="Liep D."/>
            <person name="Gordon J."/>
        </authorList>
    </citation>
    <scope>NUCLEOTIDE SEQUENCE</scope>
    <source>
        <strain evidence="1">DSM 17241</strain>
    </source>
</reference>
<dbReference type="EMBL" id="ABGD02000005">
    <property type="protein sequence ID" value="EDS12968.1"/>
    <property type="molecule type" value="Genomic_DNA"/>
</dbReference>
<accession>B0P6Z3</accession>
<dbReference type="Proteomes" id="UP000003803">
    <property type="component" value="Unassembled WGS sequence"/>
</dbReference>
<sequence length="193" mass="21431">MTSKVCPRCGRIYTRPPALSRRDNITEICSECGIREALDAMQIRQNAPGRRFMQVGTGGSSKTSKQPTIERGLKMNILNAKITKVVWERKRVLTQYIYVEGNGWGSCFGGYDLRGEACSRWLENLMETLGLTSFSDQNLVGLNVRVGFGGDGGIGSPIEAIGHIINDRWFNAKILFSCEGNGRTPVKRKEDLP</sequence>
<dbReference type="HOGENOM" id="CLU_1406177_0_0_9"/>
<name>B0P6Z3_9FIRM</name>
<evidence type="ECO:0000313" key="1">
    <source>
        <dbReference type="EMBL" id="EDS12968.1"/>
    </source>
</evidence>
<gene>
    <name evidence="1" type="ORF">ANACOL_00521</name>
</gene>
<protein>
    <submittedName>
        <fullName evidence="1">Uncharacterized protein</fullName>
    </submittedName>
</protein>